<keyword evidence="2" id="KW-1185">Reference proteome</keyword>
<reference evidence="1 2" key="1">
    <citation type="submission" date="2011-11" db="EMBL/GenBank/DDBJ databases">
        <authorList>
            <consortium name="Tuberculosis Structural Genomics Consortium"/>
            <person name="Ioerger T.R."/>
        </authorList>
    </citation>
    <scope>NUCLEOTIDE SEQUENCE [LARGE SCALE GENOMIC DNA]</scope>
    <source>
        <strain evidence="2">ATCC 19527 / DSM 44167 / CIP 105390 / JCM 6362 / NCTC 10409 / 316</strain>
    </source>
</reference>
<dbReference type="Proteomes" id="UP000004915">
    <property type="component" value="Unassembled WGS sequence"/>
</dbReference>
<evidence type="ECO:0000313" key="2">
    <source>
        <dbReference type="Proteomes" id="UP000004915"/>
    </source>
</evidence>
<organism evidence="1 2">
    <name type="scientific">Mycolicibacterium thermoresistibile (strain ATCC 19527 / DSM 44167 / CIP 105390 / JCM 6362 / NCTC 10409 / 316)</name>
    <name type="common">Mycobacterium thermoresistibile</name>
    <dbReference type="NCBI Taxonomy" id="1078020"/>
    <lineage>
        <taxon>Bacteria</taxon>
        <taxon>Bacillati</taxon>
        <taxon>Actinomycetota</taxon>
        <taxon>Actinomycetes</taxon>
        <taxon>Mycobacteriales</taxon>
        <taxon>Mycobacteriaceae</taxon>
        <taxon>Mycolicibacterium</taxon>
    </lineage>
</organism>
<evidence type="ECO:0000313" key="1">
    <source>
        <dbReference type="EMBL" id="EHI10985.1"/>
    </source>
</evidence>
<gene>
    <name evidence="1" type="ORF">KEK_20383</name>
</gene>
<sequence>MKLVVPTRSQDAVAPAHRRGVIDLGVPQWHVVTAGDQFGIDQCSAVVADLFSEQVEERGAGLVEPGEMSNQVR</sequence>
<name>G7CM32_MYCT3</name>
<comment type="caution">
    <text evidence="1">The sequence shown here is derived from an EMBL/GenBank/DDBJ whole genome shotgun (WGS) entry which is preliminary data.</text>
</comment>
<accession>G7CM32</accession>
<dbReference type="EMBL" id="AGVE01000050">
    <property type="protein sequence ID" value="EHI10985.1"/>
    <property type="molecule type" value="Genomic_DNA"/>
</dbReference>
<protein>
    <submittedName>
        <fullName evidence="1">Uncharacterized protein</fullName>
    </submittedName>
</protein>
<proteinExistence type="predicted"/>
<dbReference type="AlphaFoldDB" id="G7CM32"/>